<feature type="transmembrane region" description="Helical" evidence="7">
    <location>
        <begin position="170"/>
        <end position="197"/>
    </location>
</feature>
<evidence type="ECO:0000256" key="5">
    <source>
        <dbReference type="ARBA" id="ARBA00022989"/>
    </source>
</evidence>
<reference evidence="9 10" key="1">
    <citation type="submission" date="2019-06" db="EMBL/GenBank/DDBJ databases">
        <title>Sorghum-associated microbial communities from plants grown in Nebraska, USA.</title>
        <authorList>
            <person name="Schachtman D."/>
        </authorList>
    </citation>
    <scope>NUCLEOTIDE SEQUENCE [LARGE SCALE GENOMIC DNA]</scope>
    <source>
        <strain evidence="9 10">2482</strain>
    </source>
</reference>
<dbReference type="InterPro" id="IPR010656">
    <property type="entry name" value="DctM"/>
</dbReference>
<keyword evidence="6 7" id="KW-0472">Membrane</keyword>
<feature type="transmembrane region" description="Helical" evidence="7">
    <location>
        <begin position="103"/>
        <end position="127"/>
    </location>
</feature>
<keyword evidence="3" id="KW-0997">Cell inner membrane</keyword>
<dbReference type="GO" id="GO:0022857">
    <property type="term" value="F:transmembrane transporter activity"/>
    <property type="evidence" value="ECO:0007669"/>
    <property type="project" value="TreeGrafter"/>
</dbReference>
<accession>A0A561DEK1</accession>
<gene>
    <name evidence="9" type="ORF">FB550_105180</name>
</gene>
<dbReference type="Proteomes" id="UP000319671">
    <property type="component" value="Unassembled WGS sequence"/>
</dbReference>
<feature type="transmembrane region" description="Helical" evidence="7">
    <location>
        <begin position="246"/>
        <end position="264"/>
    </location>
</feature>
<evidence type="ECO:0000313" key="10">
    <source>
        <dbReference type="Proteomes" id="UP000319671"/>
    </source>
</evidence>
<feature type="transmembrane region" description="Helical" evidence="7">
    <location>
        <begin position="217"/>
        <end position="240"/>
    </location>
</feature>
<organism evidence="9 10">
    <name type="scientific">Neobacillus bataviensis</name>
    <dbReference type="NCBI Taxonomy" id="220685"/>
    <lineage>
        <taxon>Bacteria</taxon>
        <taxon>Bacillati</taxon>
        <taxon>Bacillota</taxon>
        <taxon>Bacilli</taxon>
        <taxon>Bacillales</taxon>
        <taxon>Bacillaceae</taxon>
        <taxon>Neobacillus</taxon>
    </lineage>
</organism>
<feature type="transmembrane region" description="Helical" evidence="7">
    <location>
        <begin position="338"/>
        <end position="357"/>
    </location>
</feature>
<dbReference type="PANTHER" id="PTHR33362:SF2">
    <property type="entry name" value="TRAP TRANSPORTER LARGE PERMEASE PROTEIN"/>
    <property type="match status" value="1"/>
</dbReference>
<feature type="transmembrane region" description="Helical" evidence="7">
    <location>
        <begin position="6"/>
        <end position="39"/>
    </location>
</feature>
<dbReference type="Pfam" id="PF06808">
    <property type="entry name" value="DctM"/>
    <property type="match status" value="1"/>
</dbReference>
<feature type="transmembrane region" description="Helical" evidence="7">
    <location>
        <begin position="363"/>
        <end position="392"/>
    </location>
</feature>
<dbReference type="PANTHER" id="PTHR33362">
    <property type="entry name" value="SIALIC ACID TRAP TRANSPORTER PERMEASE PROTEIN SIAT-RELATED"/>
    <property type="match status" value="1"/>
</dbReference>
<keyword evidence="4 7" id="KW-0812">Transmembrane</keyword>
<feature type="transmembrane region" description="Helical" evidence="7">
    <location>
        <begin position="60"/>
        <end position="83"/>
    </location>
</feature>
<dbReference type="InterPro" id="IPR004681">
    <property type="entry name" value="TRAP_DctM"/>
</dbReference>
<feature type="domain" description="TRAP C4-dicarboxylate transport system permease DctM subunit" evidence="8">
    <location>
        <begin position="14"/>
        <end position="420"/>
    </location>
</feature>
<evidence type="ECO:0000256" key="6">
    <source>
        <dbReference type="ARBA" id="ARBA00023136"/>
    </source>
</evidence>
<proteinExistence type="predicted"/>
<feature type="transmembrane region" description="Helical" evidence="7">
    <location>
        <begin position="404"/>
        <end position="425"/>
    </location>
</feature>
<dbReference type="PIRSF" id="PIRSF006066">
    <property type="entry name" value="HI0050"/>
    <property type="match status" value="1"/>
</dbReference>
<feature type="transmembrane region" description="Helical" evidence="7">
    <location>
        <begin position="139"/>
        <end position="158"/>
    </location>
</feature>
<sequence>MDTNTIGIIILLSSFVLLILFRFPIALTLIASSLLTVIYLKIPLPVVGQQMIQGMNSFSLLAIPFFILTGQIMSEGGLATRIVNFASLMVGRIRGGLAMVNSVAALFFGNISGSAVADVSSVGSVMIPMMKKKGYEADYAVGVTIASAIQGVVVPPSHNLVLYSLAAGGVSIASLFMAGIVPGFIMLISLMITGYIIARKRGYQKADPVSRAEIGGILLHGLLSLSPAVIILGGILTGWFTATESGALACLYSFILAFVVYREAKLANLWKILTRTMRTVSMVFFLIAASASFGWILAYLKVPAMVTDLFLSISDNPLIILLIINILLLLLGAPMDMAPMILIMTPILLPVVTNFGMDPVHFGIVLILNAGIGLLTPPVGTVLFVGCAIGKVSIQQGTKAMMPFFYALLVVLLIITYIPEVVLWLPHLLVK</sequence>
<evidence type="ECO:0000259" key="8">
    <source>
        <dbReference type="Pfam" id="PF06808"/>
    </source>
</evidence>
<comment type="subcellular location">
    <subcellularLocation>
        <location evidence="1">Cell inner membrane</location>
        <topology evidence="1">Multi-pass membrane protein</topology>
    </subcellularLocation>
</comment>
<evidence type="ECO:0000313" key="9">
    <source>
        <dbReference type="EMBL" id="TWE01812.1"/>
    </source>
</evidence>
<keyword evidence="2" id="KW-1003">Cell membrane</keyword>
<feature type="transmembrane region" description="Helical" evidence="7">
    <location>
        <begin position="309"/>
        <end position="331"/>
    </location>
</feature>
<evidence type="ECO:0000256" key="3">
    <source>
        <dbReference type="ARBA" id="ARBA00022519"/>
    </source>
</evidence>
<keyword evidence="5 7" id="KW-1133">Transmembrane helix</keyword>
<dbReference type="RefSeq" id="WP_144565168.1">
    <property type="nucleotide sequence ID" value="NZ_VIVN01000005.1"/>
</dbReference>
<comment type="caution">
    <text evidence="9">The sequence shown here is derived from an EMBL/GenBank/DDBJ whole genome shotgun (WGS) entry which is preliminary data.</text>
</comment>
<dbReference type="AlphaFoldDB" id="A0A561DEK1"/>
<feature type="transmembrane region" description="Helical" evidence="7">
    <location>
        <begin position="276"/>
        <end position="297"/>
    </location>
</feature>
<dbReference type="NCBIfam" id="TIGR00786">
    <property type="entry name" value="dctM"/>
    <property type="match status" value="1"/>
</dbReference>
<dbReference type="EMBL" id="VIVN01000005">
    <property type="protein sequence ID" value="TWE01812.1"/>
    <property type="molecule type" value="Genomic_DNA"/>
</dbReference>
<dbReference type="GO" id="GO:0005886">
    <property type="term" value="C:plasma membrane"/>
    <property type="evidence" value="ECO:0007669"/>
    <property type="project" value="UniProtKB-SubCell"/>
</dbReference>
<evidence type="ECO:0000256" key="2">
    <source>
        <dbReference type="ARBA" id="ARBA00022475"/>
    </source>
</evidence>
<name>A0A561DEK1_9BACI</name>
<protein>
    <submittedName>
        <fullName evidence="9">Tripartite ATP-independent transporter DctM subunit</fullName>
    </submittedName>
</protein>
<evidence type="ECO:0000256" key="4">
    <source>
        <dbReference type="ARBA" id="ARBA00022692"/>
    </source>
</evidence>
<evidence type="ECO:0000256" key="1">
    <source>
        <dbReference type="ARBA" id="ARBA00004429"/>
    </source>
</evidence>
<keyword evidence="10" id="KW-1185">Reference proteome</keyword>
<evidence type="ECO:0000256" key="7">
    <source>
        <dbReference type="SAM" id="Phobius"/>
    </source>
</evidence>